<feature type="transmembrane region" description="Helical" evidence="9">
    <location>
        <begin position="348"/>
        <end position="369"/>
    </location>
</feature>
<keyword evidence="6" id="KW-0915">Sodium</keyword>
<dbReference type="GO" id="GO:0015297">
    <property type="term" value="F:antiporter activity"/>
    <property type="evidence" value="ECO:0007669"/>
    <property type="project" value="InterPro"/>
</dbReference>
<evidence type="ECO:0000313" key="12">
    <source>
        <dbReference type="Proteomes" id="UP001200034"/>
    </source>
</evidence>
<feature type="domain" description="Cation/H+ exchanger transmembrane" evidence="10">
    <location>
        <begin position="259"/>
        <end position="655"/>
    </location>
</feature>
<accession>A0AAD4K392</accession>
<feature type="compositionally biased region" description="Polar residues" evidence="8">
    <location>
        <begin position="37"/>
        <end position="52"/>
    </location>
</feature>
<dbReference type="AlphaFoldDB" id="A0AAD4K392"/>
<feature type="region of interest" description="Disordered" evidence="8">
    <location>
        <begin position="79"/>
        <end position="105"/>
    </location>
</feature>
<dbReference type="InterPro" id="IPR051843">
    <property type="entry name" value="CPA1_transporter"/>
</dbReference>
<gene>
    <name evidence="11" type="ORF">KR093_000914</name>
</gene>
<keyword evidence="4 9" id="KW-0812">Transmembrane</keyword>
<feature type="transmembrane region" description="Helical" evidence="9">
    <location>
        <begin position="478"/>
        <end position="497"/>
    </location>
</feature>
<feature type="transmembrane region" description="Helical" evidence="9">
    <location>
        <begin position="534"/>
        <end position="557"/>
    </location>
</feature>
<dbReference type="EMBL" id="JAJJHW010001127">
    <property type="protein sequence ID" value="KAH8376699.1"/>
    <property type="molecule type" value="Genomic_DNA"/>
</dbReference>
<organism evidence="11 12">
    <name type="scientific">Drosophila rubida</name>
    <dbReference type="NCBI Taxonomy" id="30044"/>
    <lineage>
        <taxon>Eukaryota</taxon>
        <taxon>Metazoa</taxon>
        <taxon>Ecdysozoa</taxon>
        <taxon>Arthropoda</taxon>
        <taxon>Hexapoda</taxon>
        <taxon>Insecta</taxon>
        <taxon>Pterygota</taxon>
        <taxon>Neoptera</taxon>
        <taxon>Endopterygota</taxon>
        <taxon>Diptera</taxon>
        <taxon>Brachycera</taxon>
        <taxon>Muscomorpha</taxon>
        <taxon>Ephydroidea</taxon>
        <taxon>Drosophilidae</taxon>
        <taxon>Drosophila</taxon>
    </lineage>
</organism>
<name>A0AAD4K392_9MUSC</name>
<evidence type="ECO:0000259" key="10">
    <source>
        <dbReference type="Pfam" id="PF00999"/>
    </source>
</evidence>
<dbReference type="GO" id="GO:0005886">
    <property type="term" value="C:plasma membrane"/>
    <property type="evidence" value="ECO:0007669"/>
    <property type="project" value="UniProtKB-SubCell"/>
</dbReference>
<comment type="similarity">
    <text evidence="2">Belongs to the monovalent cation:proton antiporter 1 (CPA1) transporter (TC 2.A.36) family.</text>
</comment>
<feature type="non-terminal residue" evidence="11">
    <location>
        <position position="1"/>
    </location>
</feature>
<dbReference type="InterPro" id="IPR038770">
    <property type="entry name" value="Na+/solute_symporter_sf"/>
</dbReference>
<feature type="region of interest" description="Disordered" evidence="8">
    <location>
        <begin position="689"/>
        <end position="728"/>
    </location>
</feature>
<feature type="transmembrane region" description="Helical" evidence="9">
    <location>
        <begin position="448"/>
        <end position="471"/>
    </location>
</feature>
<dbReference type="InterPro" id="IPR006153">
    <property type="entry name" value="Cation/H_exchanger_TM"/>
</dbReference>
<evidence type="ECO:0000256" key="7">
    <source>
        <dbReference type="ARBA" id="ARBA00023136"/>
    </source>
</evidence>
<feature type="transmembrane region" description="Helical" evidence="9">
    <location>
        <begin position="249"/>
        <end position="269"/>
    </location>
</feature>
<comment type="subcellular location">
    <subcellularLocation>
        <location evidence="1">Cell membrane</location>
        <topology evidence="1">Multi-pass membrane protein</topology>
    </subcellularLocation>
</comment>
<evidence type="ECO:0000256" key="1">
    <source>
        <dbReference type="ARBA" id="ARBA00004651"/>
    </source>
</evidence>
<feature type="transmembrane region" description="Helical" evidence="9">
    <location>
        <begin position="410"/>
        <end position="436"/>
    </location>
</feature>
<reference evidence="11" key="1">
    <citation type="journal article" date="2021" name="Mol. Ecol. Resour.">
        <title>Phylogenomic analyses of the genus Drosophila reveals genomic signals of climate adaptation.</title>
        <authorList>
            <person name="Li F."/>
            <person name="Rane R.V."/>
            <person name="Luria V."/>
            <person name="Xiong Z."/>
            <person name="Chen J."/>
            <person name="Li Z."/>
            <person name="Catullo R.A."/>
            <person name="Griffin P.C."/>
            <person name="Schiffer M."/>
            <person name="Pearce S."/>
            <person name="Lee S.F."/>
            <person name="McElroy K."/>
            <person name="Stocker A."/>
            <person name="Shirriffs J."/>
            <person name="Cockerell F."/>
            <person name="Coppin C."/>
            <person name="Sgro C.M."/>
            <person name="Karger A."/>
            <person name="Cain J.W."/>
            <person name="Weber J.A."/>
            <person name="Santpere G."/>
            <person name="Kirschner M.W."/>
            <person name="Hoffmann A.A."/>
            <person name="Oakeshott J.G."/>
            <person name="Zhang G."/>
        </authorList>
    </citation>
    <scope>NUCLEOTIDE SEQUENCE</scope>
    <source>
        <strain evidence="11">BGI-SZ-2011g</strain>
    </source>
</reference>
<proteinExistence type="inferred from homology"/>
<dbReference type="PANTHER" id="PTHR31102:SF1">
    <property type="entry name" value="CATION_H+ EXCHANGER DOMAIN-CONTAINING PROTEIN"/>
    <property type="match status" value="1"/>
</dbReference>
<feature type="region of interest" description="Disordered" evidence="8">
    <location>
        <begin position="33"/>
        <end position="54"/>
    </location>
</feature>
<feature type="compositionally biased region" description="Polar residues" evidence="8">
    <location>
        <begin position="711"/>
        <end position="728"/>
    </location>
</feature>
<keyword evidence="12" id="KW-1185">Reference proteome</keyword>
<comment type="caution">
    <text evidence="11">The sequence shown here is derived from an EMBL/GenBank/DDBJ whole genome shotgun (WGS) entry which is preliminary data.</text>
</comment>
<evidence type="ECO:0000256" key="8">
    <source>
        <dbReference type="SAM" id="MobiDB-lite"/>
    </source>
</evidence>
<feature type="compositionally biased region" description="Acidic residues" evidence="8">
    <location>
        <begin position="691"/>
        <end position="703"/>
    </location>
</feature>
<dbReference type="Pfam" id="PF00999">
    <property type="entry name" value="Na_H_Exchanger"/>
    <property type="match status" value="1"/>
</dbReference>
<sequence length="728" mass="79656">LFNRRATMTATGEVGGSNELHVVNVNTLPVPDIRTSPMPNGNNHRTGNSVVDSQPKRRVSIISDAPNVGATGYDNLAFEQNPRRKISQTSTHSHSEIGPARRRSILKETSLHDNESDRGSMHSFDNYRPGALDGLNGKYQGHQQSMPGSHESTNFVEQSWMYSFCLKCRGEEPSESWEPPFWQKIFPYPLCPTFRTFSRLIVLILIGKYFPLRPSFCFKSILLASGILLWIVAYVIIGDTAAPGGQLFSLVVLTVAANFGGYIISLTTLPRLIGMLLVGILFQVSPHSNLFNAHIFTFLSLQNVGWVDLDGDFAKVTGHLRKFALTIILTRAGLEMEPEAFKKVYKTILKLGIVPWIVEATVMTIMSHFLLDLPWIWGCLLGAIIAAISPAVVVPCLFRLRTKGYGVAKGIPTLVVAVAGVDDALSVAIFGIVSTIMFSDKGLGYQIAQAPVCILGGLGFGVIWGCVARIFPEKGDAYVVPLRTLMLFAGNLVAIYGSEELGFEGAGPLAVVFSSFVSNLFWCKDGWEVDDNPVSTAFEIFWMIFEPILFGLTGATIKISELDSHTVSIGAGCIFAGVIIRIFVTAGIAFGDRLNTKEKFFVGLSWMAKATVQAALGPVALKNLGENATEDEIKWAEIVQTICVFSIVLTAPLGAILISVTGTRMLTKTKQPQILTGWRRSHRPSIRDISIIDEEEEREDPEVPADKETQDNTQTNAHLTSLSHTASK</sequence>
<evidence type="ECO:0000256" key="9">
    <source>
        <dbReference type="SAM" id="Phobius"/>
    </source>
</evidence>
<evidence type="ECO:0000256" key="3">
    <source>
        <dbReference type="ARBA" id="ARBA00022475"/>
    </source>
</evidence>
<dbReference type="Gene3D" id="1.20.1530.20">
    <property type="match status" value="1"/>
</dbReference>
<evidence type="ECO:0000256" key="6">
    <source>
        <dbReference type="ARBA" id="ARBA00023053"/>
    </source>
</evidence>
<protein>
    <recommendedName>
        <fullName evidence="10">Cation/H+ exchanger transmembrane domain-containing protein</fullName>
    </recommendedName>
</protein>
<dbReference type="Proteomes" id="UP001200034">
    <property type="component" value="Unassembled WGS sequence"/>
</dbReference>
<feature type="transmembrane region" description="Helical" evidence="9">
    <location>
        <begin position="375"/>
        <end position="398"/>
    </location>
</feature>
<dbReference type="PANTHER" id="PTHR31102">
    <property type="match status" value="1"/>
</dbReference>
<feature type="transmembrane region" description="Helical" evidence="9">
    <location>
        <begin position="216"/>
        <end position="237"/>
    </location>
</feature>
<dbReference type="FunFam" id="1.20.1530.20:FF:000012">
    <property type="entry name" value="sodium/hydrogen exchanger 9B2 isoform X1"/>
    <property type="match status" value="1"/>
</dbReference>
<feature type="transmembrane region" description="Helical" evidence="9">
    <location>
        <begin position="638"/>
        <end position="660"/>
    </location>
</feature>
<evidence type="ECO:0000256" key="5">
    <source>
        <dbReference type="ARBA" id="ARBA00022989"/>
    </source>
</evidence>
<feature type="transmembrane region" description="Helical" evidence="9">
    <location>
        <begin position="569"/>
        <end position="588"/>
    </location>
</feature>
<evidence type="ECO:0000256" key="4">
    <source>
        <dbReference type="ARBA" id="ARBA00022692"/>
    </source>
</evidence>
<keyword evidence="3" id="KW-1003">Cell membrane</keyword>
<keyword evidence="7 9" id="KW-0472">Membrane</keyword>
<evidence type="ECO:0000256" key="2">
    <source>
        <dbReference type="ARBA" id="ARBA00007367"/>
    </source>
</evidence>
<keyword evidence="5 9" id="KW-1133">Transmembrane helix</keyword>
<dbReference type="GO" id="GO:1902600">
    <property type="term" value="P:proton transmembrane transport"/>
    <property type="evidence" value="ECO:0007669"/>
    <property type="project" value="InterPro"/>
</dbReference>
<evidence type="ECO:0000313" key="11">
    <source>
        <dbReference type="EMBL" id="KAH8376699.1"/>
    </source>
</evidence>